<proteinExistence type="predicted"/>
<sequence length="111" mass="12860">MSWIGTYKWDEVTETYLVAIQSKSTGDYLGWNAEMKVVMTKSVYWWNQFTIQGKMAFRVPHSNSAESESVNTEGFFTLQMEADYSVILEYQVGEPTDVQLWMLSDKSEDFA</sequence>
<dbReference type="EMBL" id="JABBWD010000024">
    <property type="protein sequence ID" value="KAG1776801.1"/>
    <property type="molecule type" value="Genomic_DNA"/>
</dbReference>
<evidence type="ECO:0000313" key="1">
    <source>
        <dbReference type="EMBL" id="KAG1776801.1"/>
    </source>
</evidence>
<keyword evidence="2" id="KW-1185">Reference proteome</keyword>
<comment type="caution">
    <text evidence="1">The sequence shown here is derived from an EMBL/GenBank/DDBJ whole genome shotgun (WGS) entry which is preliminary data.</text>
</comment>
<organism evidence="1 2">
    <name type="scientific">Suillus placidus</name>
    <dbReference type="NCBI Taxonomy" id="48579"/>
    <lineage>
        <taxon>Eukaryota</taxon>
        <taxon>Fungi</taxon>
        <taxon>Dikarya</taxon>
        <taxon>Basidiomycota</taxon>
        <taxon>Agaricomycotina</taxon>
        <taxon>Agaricomycetes</taxon>
        <taxon>Agaricomycetidae</taxon>
        <taxon>Boletales</taxon>
        <taxon>Suillineae</taxon>
        <taxon>Suillaceae</taxon>
        <taxon>Suillus</taxon>
    </lineage>
</organism>
<dbReference type="Proteomes" id="UP000714275">
    <property type="component" value="Unassembled WGS sequence"/>
</dbReference>
<gene>
    <name evidence="1" type="ORF">EV702DRAFT_1197831</name>
</gene>
<name>A0A9P6ZVX8_9AGAM</name>
<evidence type="ECO:0000313" key="2">
    <source>
        <dbReference type="Proteomes" id="UP000714275"/>
    </source>
</evidence>
<reference evidence="1" key="1">
    <citation type="journal article" date="2020" name="New Phytol.">
        <title>Comparative genomics reveals dynamic genome evolution in host specialist ectomycorrhizal fungi.</title>
        <authorList>
            <person name="Lofgren L.A."/>
            <person name="Nguyen N.H."/>
            <person name="Vilgalys R."/>
            <person name="Ruytinx J."/>
            <person name="Liao H.L."/>
            <person name="Branco S."/>
            <person name="Kuo A."/>
            <person name="LaButti K."/>
            <person name="Lipzen A."/>
            <person name="Andreopoulos W."/>
            <person name="Pangilinan J."/>
            <person name="Riley R."/>
            <person name="Hundley H."/>
            <person name="Na H."/>
            <person name="Barry K."/>
            <person name="Grigoriev I.V."/>
            <person name="Stajich J.E."/>
            <person name="Kennedy P.G."/>
        </authorList>
    </citation>
    <scope>NUCLEOTIDE SEQUENCE</scope>
    <source>
        <strain evidence="1">DOB743</strain>
    </source>
</reference>
<dbReference type="AlphaFoldDB" id="A0A9P6ZVX8"/>
<protein>
    <submittedName>
        <fullName evidence="1">Uncharacterized protein</fullName>
    </submittedName>
</protein>
<dbReference type="OrthoDB" id="2656105at2759"/>
<accession>A0A9P6ZVX8</accession>